<sequence>MNKQSLALLWARWQTLRTRCRTSWQGLAVREQRAVALAALVLGGCLVWLALIEPPLKTIAYWQTETPKLRSQTEALEVLLRDIGGPAQGQPLEAALRQALDASGLNAHYQLQAPGAETPNAWQLTFTDAPADGVIGWLLSSPAQFSLEVIEARLQRSATATSGNAENTDITAGTLSGTVRMNQAPGAKEAS</sequence>
<dbReference type="EMBL" id="CP035088">
    <property type="protein sequence ID" value="QBZ89568.1"/>
    <property type="molecule type" value="Genomic_DNA"/>
</dbReference>
<evidence type="ECO:0000256" key="2">
    <source>
        <dbReference type="SAM" id="Phobius"/>
    </source>
</evidence>
<gene>
    <name evidence="3" type="ORF">EPZ47_12875</name>
</gene>
<dbReference type="RefSeq" id="WP_135845112.1">
    <property type="nucleotide sequence ID" value="NZ_CP035088.1"/>
</dbReference>
<dbReference type="GO" id="GO:0015628">
    <property type="term" value="P:protein secretion by the type II secretion system"/>
    <property type="evidence" value="ECO:0007669"/>
    <property type="project" value="InterPro"/>
</dbReference>
<dbReference type="OrthoDB" id="6994843at2"/>
<dbReference type="InterPro" id="IPR007690">
    <property type="entry name" value="T2SS_GspM"/>
</dbReference>
<evidence type="ECO:0000256" key="1">
    <source>
        <dbReference type="SAM" id="MobiDB-lite"/>
    </source>
</evidence>
<feature type="transmembrane region" description="Helical" evidence="2">
    <location>
        <begin position="34"/>
        <end position="52"/>
    </location>
</feature>
<dbReference type="Pfam" id="PF04612">
    <property type="entry name" value="T2SSM"/>
    <property type="match status" value="1"/>
</dbReference>
<feature type="region of interest" description="Disordered" evidence="1">
    <location>
        <begin position="157"/>
        <end position="191"/>
    </location>
</feature>
<name>A0A4P7PFV4_9PSED</name>
<evidence type="ECO:0000313" key="3">
    <source>
        <dbReference type="EMBL" id="QBZ89568.1"/>
    </source>
</evidence>
<evidence type="ECO:0000313" key="4">
    <source>
        <dbReference type="Proteomes" id="UP000296468"/>
    </source>
</evidence>
<dbReference type="GO" id="GO:0015627">
    <property type="term" value="C:type II protein secretion system complex"/>
    <property type="evidence" value="ECO:0007669"/>
    <property type="project" value="InterPro"/>
</dbReference>
<dbReference type="KEGG" id="pvk:EPZ47_12875"/>
<keyword evidence="2" id="KW-0472">Membrane</keyword>
<keyword evidence="2" id="KW-1133">Transmembrane helix</keyword>
<dbReference type="AlphaFoldDB" id="A0A4P7PFV4"/>
<protein>
    <submittedName>
        <fullName evidence="3">Type II secretion system protein M</fullName>
    </submittedName>
</protein>
<feature type="compositionally biased region" description="Polar residues" evidence="1">
    <location>
        <begin position="157"/>
        <end position="181"/>
    </location>
</feature>
<proteinExistence type="predicted"/>
<reference evidence="3 4" key="1">
    <citation type="journal article" date="2019" name="Front. Microbiol.">
        <title>In silico and Genetic Analyses of Cyclic Lipopeptide Synthetic Gene Clusters in Pseudomonas sp. 11K1.</title>
        <authorList>
            <person name="Zhao H."/>
            <person name="Liu Y.P."/>
            <person name="Zhang L.Q."/>
        </authorList>
    </citation>
    <scope>NUCLEOTIDE SEQUENCE [LARGE SCALE GENOMIC DNA]</scope>
    <source>
        <strain evidence="3 4">11K1</strain>
    </source>
</reference>
<organism evidence="3 4">
    <name type="scientific">Pseudomonas viciae</name>
    <dbReference type="NCBI Taxonomy" id="2505979"/>
    <lineage>
        <taxon>Bacteria</taxon>
        <taxon>Pseudomonadati</taxon>
        <taxon>Pseudomonadota</taxon>
        <taxon>Gammaproteobacteria</taxon>
        <taxon>Pseudomonadales</taxon>
        <taxon>Pseudomonadaceae</taxon>
        <taxon>Pseudomonas</taxon>
    </lineage>
</organism>
<dbReference type="Proteomes" id="UP000296468">
    <property type="component" value="Chromosome"/>
</dbReference>
<keyword evidence="2" id="KW-0812">Transmembrane</keyword>
<accession>A0A4P7PFV4</accession>